<evidence type="ECO:0008006" key="3">
    <source>
        <dbReference type="Google" id="ProtNLM"/>
    </source>
</evidence>
<reference evidence="1 2" key="1">
    <citation type="journal article" date="2017" name="Elife">
        <title>Extensive horizontal gene transfer in cheese-associated bacteria.</title>
        <authorList>
            <person name="Bonham K.S."/>
            <person name="Wolfe B.E."/>
            <person name="Dutton R.J."/>
        </authorList>
    </citation>
    <scope>NUCLEOTIDE SEQUENCE [LARGE SCALE GENOMIC DNA]</scope>
    <source>
        <strain evidence="1 2">JB182</strain>
    </source>
</reference>
<dbReference type="Proteomes" id="UP000235739">
    <property type="component" value="Unassembled WGS sequence"/>
</dbReference>
<evidence type="ECO:0000313" key="1">
    <source>
        <dbReference type="EMBL" id="PMQ18810.1"/>
    </source>
</evidence>
<evidence type="ECO:0000313" key="2">
    <source>
        <dbReference type="Proteomes" id="UP000235739"/>
    </source>
</evidence>
<comment type="caution">
    <text evidence="1">The sequence shown here is derived from an EMBL/GenBank/DDBJ whole genome shotgun (WGS) entry which is preliminary data.</text>
</comment>
<dbReference type="EMBL" id="PNQX01000003">
    <property type="protein sequence ID" value="PMQ18810.1"/>
    <property type="molecule type" value="Genomic_DNA"/>
</dbReference>
<accession>A0A2N7RY44</accession>
<sequence>MGGTVHRQRGVRPCRREDRVGLFKNEAVATVSLFCIGAVKTELDVVEVVFEWVHWYSCERLRSSLFHQAPEEFERTYYDEISGSLPDAVAHKTAAWFAGRCSHPYRGMGKDHTAAYCI</sequence>
<dbReference type="AlphaFoldDB" id="A0A2N7RY44"/>
<proteinExistence type="predicted"/>
<protein>
    <recommendedName>
        <fullName evidence="3">Integrase catalytic domain-containing protein</fullName>
    </recommendedName>
</protein>
<name>A0A2N7RY44_9MICC</name>
<organism evidence="1 2">
    <name type="scientific">Glutamicibacter arilaitensis</name>
    <dbReference type="NCBI Taxonomy" id="256701"/>
    <lineage>
        <taxon>Bacteria</taxon>
        <taxon>Bacillati</taxon>
        <taxon>Actinomycetota</taxon>
        <taxon>Actinomycetes</taxon>
        <taxon>Micrococcales</taxon>
        <taxon>Micrococcaceae</taxon>
        <taxon>Glutamicibacter</taxon>
    </lineage>
</organism>
<gene>
    <name evidence="1" type="ORF">CIK84_15560</name>
</gene>